<evidence type="ECO:0000259" key="1">
    <source>
        <dbReference type="PROSITE" id="PS51186"/>
    </source>
</evidence>
<dbReference type="EC" id="2.3.1.-" evidence="2"/>
<organism evidence="2 3">
    <name type="scientific">Planococcus liqunii</name>
    <dbReference type="NCBI Taxonomy" id="3058394"/>
    <lineage>
        <taxon>Bacteria</taxon>
        <taxon>Bacillati</taxon>
        <taxon>Bacillota</taxon>
        <taxon>Bacilli</taxon>
        <taxon>Bacillales</taxon>
        <taxon>Caryophanaceae</taxon>
        <taxon>Planococcus</taxon>
    </lineage>
</organism>
<dbReference type="RefSeq" id="WP_301727338.1">
    <property type="nucleotide sequence ID" value="NZ_JAUJWW010000013.1"/>
</dbReference>
<gene>
    <name evidence="2" type="ORF">QWY15_19085</name>
</gene>
<dbReference type="InterPro" id="IPR000182">
    <property type="entry name" value="GNAT_dom"/>
</dbReference>
<evidence type="ECO:0000313" key="2">
    <source>
        <dbReference type="EMBL" id="MDN7229370.1"/>
    </source>
</evidence>
<reference evidence="2 3" key="1">
    <citation type="submission" date="2023-06" db="EMBL/GenBank/DDBJ databases">
        <title>Novel species in genus Planococcus.</title>
        <authorList>
            <person name="Ning S."/>
        </authorList>
    </citation>
    <scope>NUCLEOTIDE SEQUENCE [LARGE SCALE GENOMIC DNA]</scope>
    <source>
        <strain evidence="2 3">N064</strain>
    </source>
</reference>
<keyword evidence="2" id="KW-0808">Transferase</keyword>
<dbReference type="PROSITE" id="PS51186">
    <property type="entry name" value="GNAT"/>
    <property type="match status" value="1"/>
</dbReference>
<dbReference type="Pfam" id="PF00583">
    <property type="entry name" value="Acetyltransf_1"/>
    <property type="match status" value="1"/>
</dbReference>
<name>A0ABT8MWR8_9BACL</name>
<feature type="domain" description="N-acetyltransferase" evidence="1">
    <location>
        <begin position="3"/>
        <end position="170"/>
    </location>
</feature>
<dbReference type="InterPro" id="IPR016181">
    <property type="entry name" value="Acyl_CoA_acyltransferase"/>
</dbReference>
<evidence type="ECO:0000313" key="3">
    <source>
        <dbReference type="Proteomes" id="UP001172054"/>
    </source>
</evidence>
<keyword evidence="2" id="KW-0012">Acyltransferase</keyword>
<dbReference type="CDD" id="cd04301">
    <property type="entry name" value="NAT_SF"/>
    <property type="match status" value="1"/>
</dbReference>
<protein>
    <submittedName>
        <fullName evidence="2">GNAT family N-acetyltransferase</fullName>
        <ecNumber evidence="2">2.3.1.-</ecNumber>
    </submittedName>
</protein>
<dbReference type="EMBL" id="JAUJWW010000013">
    <property type="protein sequence ID" value="MDN7229370.1"/>
    <property type="molecule type" value="Genomic_DNA"/>
</dbReference>
<dbReference type="GO" id="GO:0016746">
    <property type="term" value="F:acyltransferase activity"/>
    <property type="evidence" value="ECO:0007669"/>
    <property type="project" value="UniProtKB-KW"/>
</dbReference>
<dbReference type="SUPFAM" id="SSF55729">
    <property type="entry name" value="Acyl-CoA N-acyltransferases (Nat)"/>
    <property type="match status" value="1"/>
</dbReference>
<accession>A0ABT8MWR8</accession>
<keyword evidence="3" id="KW-1185">Reference proteome</keyword>
<dbReference type="Proteomes" id="UP001172054">
    <property type="component" value="Unassembled WGS sequence"/>
</dbReference>
<comment type="caution">
    <text evidence="2">The sequence shown here is derived from an EMBL/GenBank/DDBJ whole genome shotgun (WGS) entry which is preliminary data.</text>
</comment>
<proteinExistence type="predicted"/>
<dbReference type="Gene3D" id="3.40.630.30">
    <property type="match status" value="1"/>
</dbReference>
<sequence>MKIEIIQAALAQRDAMQSLLELYQYDFSEFESEDVNENGVYGYKYLDYYWTVPGHFPFFIKADGKLAGFALVREIALEGLHRSSYFKINEFFILKKYRKEGIGKQAACYLFDLYPGNWEVAELEANLPAQRFWRQVISSYTQGNYAEIRKDDWEGPIQRFTTVPCFSPRTGTSLAHYESCV</sequence>